<sequence length="110" mass="12080">MGKLWARSDEEREAARRAKQERTFRASPLGRATAAFADGDGFFQLRLNADDVRDDLLARVEAVGWRLEHAGWVFVPTGSSSTDFGGGVSTSTDGELTGIYLFRRDEPVAS</sequence>
<gene>
    <name evidence="2" type="ORF">AAME72_03420</name>
</gene>
<evidence type="ECO:0000256" key="1">
    <source>
        <dbReference type="SAM" id="MobiDB-lite"/>
    </source>
</evidence>
<name>A0AAU7GDC7_9MICO</name>
<accession>A0AAU7GDC7</accession>
<dbReference type="RefSeq" id="WP_348788838.1">
    <property type="nucleotide sequence ID" value="NZ_CP157390.1"/>
</dbReference>
<dbReference type="AlphaFoldDB" id="A0AAU7GDC7"/>
<dbReference type="EMBL" id="CP157390">
    <property type="protein sequence ID" value="XBM48917.1"/>
    <property type="molecule type" value="Genomic_DNA"/>
</dbReference>
<reference evidence="2" key="1">
    <citation type="submission" date="2024-05" db="EMBL/GenBank/DDBJ databases">
        <title>The Natural Products Discovery Center: Release of the First 8490 Sequenced Strains for Exploring Actinobacteria Biosynthetic Diversity.</title>
        <authorList>
            <person name="Kalkreuter E."/>
            <person name="Kautsar S.A."/>
            <person name="Yang D."/>
            <person name="Bader C.D."/>
            <person name="Teijaro C.N."/>
            <person name="Fluegel L."/>
            <person name="Davis C.M."/>
            <person name="Simpson J.R."/>
            <person name="Lauterbach L."/>
            <person name="Steele A.D."/>
            <person name="Gui C."/>
            <person name="Meng S."/>
            <person name="Li G."/>
            <person name="Viehrig K."/>
            <person name="Ye F."/>
            <person name="Su P."/>
            <person name="Kiefer A.F."/>
            <person name="Nichols A."/>
            <person name="Cepeda A.J."/>
            <person name="Yan W."/>
            <person name="Fan B."/>
            <person name="Jiang Y."/>
            <person name="Adhikari A."/>
            <person name="Zheng C.-J."/>
            <person name="Schuster L."/>
            <person name="Cowan T.M."/>
            <person name="Smanski M.J."/>
            <person name="Chevrette M.G."/>
            <person name="de Carvalho L.P.S."/>
            <person name="Shen B."/>
        </authorList>
    </citation>
    <scope>NUCLEOTIDE SEQUENCE</scope>
    <source>
        <strain evidence="2">NPDC080035</strain>
    </source>
</reference>
<evidence type="ECO:0000313" key="2">
    <source>
        <dbReference type="EMBL" id="XBM48917.1"/>
    </source>
</evidence>
<organism evidence="2">
    <name type="scientific">Leifsonia sp. NPDC080035</name>
    <dbReference type="NCBI Taxonomy" id="3143936"/>
    <lineage>
        <taxon>Bacteria</taxon>
        <taxon>Bacillati</taxon>
        <taxon>Actinomycetota</taxon>
        <taxon>Actinomycetes</taxon>
        <taxon>Micrococcales</taxon>
        <taxon>Microbacteriaceae</taxon>
        <taxon>Leifsonia</taxon>
    </lineage>
</organism>
<feature type="region of interest" description="Disordered" evidence="1">
    <location>
        <begin position="1"/>
        <end position="23"/>
    </location>
</feature>
<proteinExistence type="predicted"/>
<protein>
    <submittedName>
        <fullName evidence="2">Uncharacterized protein</fullName>
    </submittedName>
</protein>